<reference evidence="2" key="1">
    <citation type="journal article" date="2020" name="Fungal Divers.">
        <title>Resolving the Mortierellaceae phylogeny through synthesis of multi-gene phylogenetics and phylogenomics.</title>
        <authorList>
            <person name="Vandepol N."/>
            <person name="Liber J."/>
            <person name="Desiro A."/>
            <person name="Na H."/>
            <person name="Kennedy M."/>
            <person name="Barry K."/>
            <person name="Grigoriev I.V."/>
            <person name="Miller A.N."/>
            <person name="O'Donnell K."/>
            <person name="Stajich J.E."/>
            <person name="Bonito G."/>
        </authorList>
    </citation>
    <scope>NUCLEOTIDE SEQUENCE</scope>
    <source>
        <strain evidence="2">KOD1015</strain>
    </source>
</reference>
<evidence type="ECO:0000256" key="1">
    <source>
        <dbReference type="SAM" id="MobiDB-lite"/>
    </source>
</evidence>
<accession>A0A9P6FUE2</accession>
<dbReference type="OrthoDB" id="2442284at2759"/>
<feature type="compositionally biased region" description="Basic and acidic residues" evidence="1">
    <location>
        <begin position="120"/>
        <end position="143"/>
    </location>
</feature>
<feature type="compositionally biased region" description="Acidic residues" evidence="1">
    <location>
        <begin position="144"/>
        <end position="158"/>
    </location>
</feature>
<proteinExistence type="predicted"/>
<keyword evidence="3" id="KW-1185">Reference proteome</keyword>
<protein>
    <submittedName>
        <fullName evidence="2">Uncharacterized protein</fullName>
    </submittedName>
</protein>
<dbReference type="AlphaFoldDB" id="A0A9P6FUE2"/>
<dbReference type="Proteomes" id="UP000780801">
    <property type="component" value="Unassembled WGS sequence"/>
</dbReference>
<feature type="region of interest" description="Disordered" evidence="1">
    <location>
        <begin position="46"/>
        <end position="67"/>
    </location>
</feature>
<evidence type="ECO:0000313" key="3">
    <source>
        <dbReference type="Proteomes" id="UP000780801"/>
    </source>
</evidence>
<comment type="caution">
    <text evidence="2">The sequence shown here is derived from an EMBL/GenBank/DDBJ whole genome shotgun (WGS) entry which is preliminary data.</text>
</comment>
<feature type="compositionally biased region" description="Polar residues" evidence="1">
    <location>
        <begin position="11"/>
        <end position="22"/>
    </location>
</feature>
<name>A0A9P6FUE2_9FUNG</name>
<feature type="compositionally biased region" description="Basic and acidic residues" evidence="1">
    <location>
        <begin position="99"/>
        <end position="108"/>
    </location>
</feature>
<gene>
    <name evidence="2" type="ORF">BGW38_001387</name>
</gene>
<evidence type="ECO:0000313" key="2">
    <source>
        <dbReference type="EMBL" id="KAF9581552.1"/>
    </source>
</evidence>
<sequence length="164" mass="17979">MESAVSPPSSPMLQQQGISASSRVHDLARRYSAMAKQISEGCQQHLAQVPTLQDKPRGGSVGKSEGSKISELLSKYKEQTLSSPKAEVRALEMSDESLEERSDSRGFIEDQALTTTTDETDNRAEEKDGAGVQGVEHKMLHVEDESDDDVFDDAEEDASGQRFF</sequence>
<organism evidence="2 3">
    <name type="scientific">Lunasporangiospora selenospora</name>
    <dbReference type="NCBI Taxonomy" id="979761"/>
    <lineage>
        <taxon>Eukaryota</taxon>
        <taxon>Fungi</taxon>
        <taxon>Fungi incertae sedis</taxon>
        <taxon>Mucoromycota</taxon>
        <taxon>Mortierellomycotina</taxon>
        <taxon>Mortierellomycetes</taxon>
        <taxon>Mortierellales</taxon>
        <taxon>Mortierellaceae</taxon>
        <taxon>Lunasporangiospora</taxon>
    </lineage>
</organism>
<feature type="region of interest" description="Disordered" evidence="1">
    <location>
        <begin position="1"/>
        <end position="25"/>
    </location>
</feature>
<dbReference type="EMBL" id="JAABOA010001436">
    <property type="protein sequence ID" value="KAF9581552.1"/>
    <property type="molecule type" value="Genomic_DNA"/>
</dbReference>
<feature type="region of interest" description="Disordered" evidence="1">
    <location>
        <begin position="79"/>
        <end position="164"/>
    </location>
</feature>